<keyword evidence="1" id="KW-1133">Transmembrane helix</keyword>
<dbReference type="STRING" id="945713.IALB_0692"/>
<dbReference type="PANTHER" id="PTHR21666">
    <property type="entry name" value="PEPTIDASE-RELATED"/>
    <property type="match status" value="1"/>
</dbReference>
<dbReference type="InterPro" id="IPR011055">
    <property type="entry name" value="Dup_hybrid_motif"/>
</dbReference>
<dbReference type="HOGENOM" id="CLU_101406_1_1_10"/>
<evidence type="ECO:0000313" key="3">
    <source>
        <dbReference type="EMBL" id="AFH48404.1"/>
    </source>
</evidence>
<dbReference type="Gene3D" id="2.70.70.10">
    <property type="entry name" value="Glucose Permease (Domain IIA)"/>
    <property type="match status" value="1"/>
</dbReference>
<sequence>MKTKIFLSASIIIFILFLGYFLLPNEWKIIYAQLISLKEHKKIILPVKSVNKADLENTYGAERPGGRKHEGLDIFAPYFSEVISASDGIVLKTGRDILGGNVIRILGIDNRIYYYAHLSKYLDFKTEYKIKQGQTIGYVGNTGNAVSTPPHLHFEIMEIEWYFPLVTKNINPYYELIDSNSVNYNLSNK</sequence>
<organism evidence="3 4">
    <name type="scientific">Ignavibacterium album (strain DSM 19864 / JCM 16511 / NBRC 101810 / Mat9-16)</name>
    <dbReference type="NCBI Taxonomy" id="945713"/>
    <lineage>
        <taxon>Bacteria</taxon>
        <taxon>Pseudomonadati</taxon>
        <taxon>Ignavibacteriota</taxon>
        <taxon>Ignavibacteria</taxon>
        <taxon>Ignavibacteriales</taxon>
        <taxon>Ignavibacteriaceae</taxon>
        <taxon>Ignavibacterium</taxon>
    </lineage>
</organism>
<keyword evidence="4" id="KW-1185">Reference proteome</keyword>
<feature type="transmembrane region" description="Helical" evidence="1">
    <location>
        <begin position="6"/>
        <end position="23"/>
    </location>
</feature>
<evidence type="ECO:0000313" key="4">
    <source>
        <dbReference type="Proteomes" id="UP000007394"/>
    </source>
</evidence>
<dbReference type="PATRIC" id="fig|945713.3.peg.691"/>
<protein>
    <submittedName>
        <fullName evidence="3">Membrane metalloendopeptidase</fullName>
    </submittedName>
</protein>
<dbReference type="Pfam" id="PF01551">
    <property type="entry name" value="Peptidase_M23"/>
    <property type="match status" value="1"/>
</dbReference>
<dbReference type="GO" id="GO:0004222">
    <property type="term" value="F:metalloendopeptidase activity"/>
    <property type="evidence" value="ECO:0007669"/>
    <property type="project" value="TreeGrafter"/>
</dbReference>
<dbReference type="CDD" id="cd12797">
    <property type="entry name" value="M23_peptidase"/>
    <property type="match status" value="1"/>
</dbReference>
<dbReference type="OrthoDB" id="9810477at2"/>
<evidence type="ECO:0000256" key="1">
    <source>
        <dbReference type="SAM" id="Phobius"/>
    </source>
</evidence>
<keyword evidence="1" id="KW-0812">Transmembrane</keyword>
<dbReference type="InterPro" id="IPR050570">
    <property type="entry name" value="Cell_wall_metabolism_enzyme"/>
</dbReference>
<evidence type="ECO:0000259" key="2">
    <source>
        <dbReference type="Pfam" id="PF01551"/>
    </source>
</evidence>
<dbReference type="SUPFAM" id="SSF51261">
    <property type="entry name" value="Duplicated hybrid motif"/>
    <property type="match status" value="1"/>
</dbReference>
<dbReference type="RefSeq" id="WP_014559560.1">
    <property type="nucleotide sequence ID" value="NC_017464.1"/>
</dbReference>
<feature type="domain" description="M23ase beta-sheet core" evidence="2">
    <location>
        <begin position="68"/>
        <end position="158"/>
    </location>
</feature>
<dbReference type="PANTHER" id="PTHR21666:SF268">
    <property type="entry name" value="PEPTIDASE M23 DOMAIN-CONTAINING PROTEIN"/>
    <property type="match status" value="1"/>
</dbReference>
<name>I0AHE7_IGNAJ</name>
<dbReference type="KEGG" id="ial:IALB_0692"/>
<gene>
    <name evidence="3" type="ordered locus">IALB_0692</name>
</gene>
<reference evidence="3 4" key="1">
    <citation type="journal article" date="2012" name="Front. Microbiol.">
        <title>Complete genome of Ignavibacterium album, a metabolically versatile, flagellated, facultative anaerobe from the phylum Chlorobi.</title>
        <authorList>
            <person name="Liu Z."/>
            <person name="Frigaard N.-U."/>
            <person name="Vogl K."/>
            <person name="Iino T."/>
            <person name="Ohkuma M."/>
            <person name="Overmann J."/>
            <person name="Bryant D.A."/>
        </authorList>
    </citation>
    <scope>NUCLEOTIDE SEQUENCE [LARGE SCALE GENOMIC DNA]</scope>
    <source>
        <strain evidence="4">DSM 19864 / JCM 16511 / NBRC 101810 / Mat9-16</strain>
    </source>
</reference>
<keyword evidence="1" id="KW-0472">Membrane</keyword>
<dbReference type="eggNOG" id="COG0739">
    <property type="taxonomic scope" value="Bacteria"/>
</dbReference>
<dbReference type="AlphaFoldDB" id="I0AHE7"/>
<accession>I0AHE7</accession>
<dbReference type="Proteomes" id="UP000007394">
    <property type="component" value="Chromosome"/>
</dbReference>
<dbReference type="InterPro" id="IPR016047">
    <property type="entry name" value="M23ase_b-sheet_dom"/>
</dbReference>
<dbReference type="EMBL" id="CP003418">
    <property type="protein sequence ID" value="AFH48404.1"/>
    <property type="molecule type" value="Genomic_DNA"/>
</dbReference>
<proteinExistence type="predicted"/>